<feature type="signal peptide" evidence="1">
    <location>
        <begin position="1"/>
        <end position="26"/>
    </location>
</feature>
<keyword evidence="3" id="KW-1185">Reference proteome</keyword>
<sequence>MPRSFIRALYLCLVLSPVIGLDIANAAQPALSVGTSLNRGRPIVCELGANRLRQRGFHDVWRVDCRGRFFVYRAWQAGRRFEIAVNRHNGRVVDLRRIG</sequence>
<evidence type="ECO:0000313" key="2">
    <source>
        <dbReference type="EMBL" id="MBB3149438.1"/>
    </source>
</evidence>
<organism evidence="2 3">
    <name type="scientific">Phyllobacterium trifolii</name>
    <dbReference type="NCBI Taxonomy" id="300193"/>
    <lineage>
        <taxon>Bacteria</taxon>
        <taxon>Pseudomonadati</taxon>
        <taxon>Pseudomonadota</taxon>
        <taxon>Alphaproteobacteria</taxon>
        <taxon>Hyphomicrobiales</taxon>
        <taxon>Phyllobacteriaceae</taxon>
        <taxon>Phyllobacterium</taxon>
    </lineage>
</organism>
<dbReference type="Proteomes" id="UP000554520">
    <property type="component" value="Unassembled WGS sequence"/>
</dbReference>
<protein>
    <recommendedName>
        <fullName evidence="4">PepSY domain-containing protein</fullName>
    </recommendedName>
</protein>
<evidence type="ECO:0000256" key="1">
    <source>
        <dbReference type="SAM" id="SignalP"/>
    </source>
</evidence>
<comment type="caution">
    <text evidence="2">The sequence shown here is derived from an EMBL/GenBank/DDBJ whole genome shotgun (WGS) entry which is preliminary data.</text>
</comment>
<reference evidence="2 3" key="1">
    <citation type="submission" date="2020-08" db="EMBL/GenBank/DDBJ databases">
        <title>Genomic Encyclopedia of Type Strains, Phase III (KMG-III): the genomes of soil and plant-associated and newly described type strains.</title>
        <authorList>
            <person name="Whitman W."/>
        </authorList>
    </citation>
    <scope>NUCLEOTIDE SEQUENCE [LARGE SCALE GENOMIC DNA]</scope>
    <source>
        <strain evidence="2 3">CECT 7015</strain>
    </source>
</reference>
<keyword evidence="1" id="KW-0732">Signal</keyword>
<evidence type="ECO:0008006" key="4">
    <source>
        <dbReference type="Google" id="ProtNLM"/>
    </source>
</evidence>
<proteinExistence type="predicted"/>
<evidence type="ECO:0000313" key="3">
    <source>
        <dbReference type="Proteomes" id="UP000554520"/>
    </source>
</evidence>
<feature type="chain" id="PRO_5032596460" description="PepSY domain-containing protein" evidence="1">
    <location>
        <begin position="27"/>
        <end position="99"/>
    </location>
</feature>
<name>A0A839UE98_9HYPH</name>
<accession>A0A839UE98</accession>
<dbReference type="AlphaFoldDB" id="A0A839UE98"/>
<gene>
    <name evidence="2" type="ORF">FHS21_005891</name>
</gene>
<dbReference type="EMBL" id="JACHXN010000032">
    <property type="protein sequence ID" value="MBB3149438.1"/>
    <property type="molecule type" value="Genomic_DNA"/>
</dbReference>